<keyword evidence="2" id="KW-1185">Reference proteome</keyword>
<accession>A0A286FD84</accession>
<evidence type="ECO:0000313" key="2">
    <source>
        <dbReference type="Proteomes" id="UP000219452"/>
    </source>
</evidence>
<name>A0A286FD84_9BACT</name>
<dbReference type="Proteomes" id="UP000219452">
    <property type="component" value="Unassembled WGS sequence"/>
</dbReference>
<dbReference type="EMBL" id="OCNH01000001">
    <property type="protein sequence ID" value="SOD80939.1"/>
    <property type="molecule type" value="Genomic_DNA"/>
</dbReference>
<evidence type="ECO:0000313" key="1">
    <source>
        <dbReference type="EMBL" id="SOD80939.1"/>
    </source>
</evidence>
<organism evidence="1 2">
    <name type="scientific">Spirosoma fluviale</name>
    <dbReference type="NCBI Taxonomy" id="1597977"/>
    <lineage>
        <taxon>Bacteria</taxon>
        <taxon>Pseudomonadati</taxon>
        <taxon>Bacteroidota</taxon>
        <taxon>Cytophagia</taxon>
        <taxon>Cytophagales</taxon>
        <taxon>Cytophagaceae</taxon>
        <taxon>Spirosoma</taxon>
    </lineage>
</organism>
<sequence length="59" mass="7011">MHFIESYNAEYIYDLEKALARRLKDFAYLTTKDFTGRTECYKFDSISVFMEALIVVTNK</sequence>
<gene>
    <name evidence="1" type="ORF">SAMN06269250_1618</name>
</gene>
<proteinExistence type="predicted"/>
<reference evidence="2" key="1">
    <citation type="submission" date="2017-09" db="EMBL/GenBank/DDBJ databases">
        <authorList>
            <person name="Varghese N."/>
            <person name="Submissions S."/>
        </authorList>
    </citation>
    <scope>NUCLEOTIDE SEQUENCE [LARGE SCALE GENOMIC DNA]</scope>
    <source>
        <strain evidence="2">DSM 29961</strain>
    </source>
</reference>
<dbReference type="AlphaFoldDB" id="A0A286FD84"/>
<protein>
    <submittedName>
        <fullName evidence="1">Uncharacterized protein</fullName>
    </submittedName>
</protein>